<dbReference type="SUPFAM" id="SSF103473">
    <property type="entry name" value="MFS general substrate transporter"/>
    <property type="match status" value="1"/>
</dbReference>
<feature type="transmembrane region" description="Helical" evidence="7">
    <location>
        <begin position="289"/>
        <end position="308"/>
    </location>
</feature>
<keyword evidence="4 7" id="KW-0812">Transmembrane</keyword>
<organism evidence="8 9">
    <name type="scientific">Castanea mollissima</name>
    <name type="common">Chinese chestnut</name>
    <dbReference type="NCBI Taxonomy" id="60419"/>
    <lineage>
        <taxon>Eukaryota</taxon>
        <taxon>Viridiplantae</taxon>
        <taxon>Streptophyta</taxon>
        <taxon>Embryophyta</taxon>
        <taxon>Tracheophyta</taxon>
        <taxon>Spermatophyta</taxon>
        <taxon>Magnoliopsida</taxon>
        <taxon>eudicotyledons</taxon>
        <taxon>Gunneridae</taxon>
        <taxon>Pentapetalae</taxon>
        <taxon>rosids</taxon>
        <taxon>fabids</taxon>
        <taxon>Fagales</taxon>
        <taxon>Fagaceae</taxon>
        <taxon>Castanea</taxon>
    </lineage>
</organism>
<sequence>MIRVHNQLKHLLLHNHQKLVIFHNNHLKSVHELQVNWRKCQLVVLSCLGGAAVGFALGNGAVRLEAAMNSITEHVSKSELVESIYFIIPPLLISIFAHDTPMYYIEMKNFRKARREFTRTRGDGLDSEFDQLKEESLGAWSLLEYVFSRQCRPYLVITSVREICLQLSGMFAISFFLPTLLMKFDVSANASYLAPMVYEYVNFASLIVLLLKGHYSVLYPTRSEAYRFFGFLLAYSLGYGVTSSKWIEVDFPRRASSTAGPMMMSISFSIMFVMTYALLPMICSMKGGLFVLFTVIVICMLVFIYLLVPESSDIPEEEMNEKVWRKHWFWRSYMAPKERLSTSGVEMIGGENENNGSCGGNSSIEKVGTNGGDSIKPFGAKSGMGGGRIKSSAGEFVVSEGVSHGNTK</sequence>
<feature type="transmembrane region" description="Helical" evidence="7">
    <location>
        <begin position="225"/>
        <end position="242"/>
    </location>
</feature>
<feature type="transmembrane region" description="Helical" evidence="7">
    <location>
        <begin position="84"/>
        <end position="105"/>
    </location>
</feature>
<keyword evidence="3" id="KW-0813">Transport</keyword>
<evidence type="ECO:0000256" key="6">
    <source>
        <dbReference type="ARBA" id="ARBA00023136"/>
    </source>
</evidence>
<accession>A0A8J4RG92</accession>
<protein>
    <submittedName>
        <fullName evidence="8">Uncharacterized protein</fullName>
    </submittedName>
</protein>
<dbReference type="Pfam" id="PF00083">
    <property type="entry name" value="Sugar_tr"/>
    <property type="match status" value="1"/>
</dbReference>
<evidence type="ECO:0000313" key="9">
    <source>
        <dbReference type="Proteomes" id="UP000737018"/>
    </source>
</evidence>
<dbReference type="Proteomes" id="UP000737018">
    <property type="component" value="Unassembled WGS sequence"/>
</dbReference>
<keyword evidence="5 7" id="KW-1133">Transmembrane helix</keyword>
<feature type="transmembrane region" description="Helical" evidence="7">
    <location>
        <begin position="193"/>
        <end position="213"/>
    </location>
</feature>
<feature type="transmembrane region" description="Helical" evidence="7">
    <location>
        <begin position="262"/>
        <end position="282"/>
    </location>
</feature>
<reference evidence="8" key="1">
    <citation type="submission" date="2020-03" db="EMBL/GenBank/DDBJ databases">
        <title>Castanea mollissima Vanexum genome sequencing.</title>
        <authorList>
            <person name="Staton M."/>
        </authorList>
    </citation>
    <scope>NUCLEOTIDE SEQUENCE</scope>
    <source>
        <tissue evidence="8">Leaf</tissue>
    </source>
</reference>
<evidence type="ECO:0000256" key="1">
    <source>
        <dbReference type="ARBA" id="ARBA00004370"/>
    </source>
</evidence>
<feature type="transmembrane region" description="Helical" evidence="7">
    <location>
        <begin position="42"/>
        <end position="64"/>
    </location>
</feature>
<dbReference type="InterPro" id="IPR005828">
    <property type="entry name" value="MFS_sugar_transport-like"/>
</dbReference>
<keyword evidence="6 7" id="KW-0472">Membrane</keyword>
<dbReference type="GO" id="GO:0015144">
    <property type="term" value="F:carbohydrate transmembrane transporter activity"/>
    <property type="evidence" value="ECO:0007669"/>
    <property type="project" value="InterPro"/>
</dbReference>
<proteinExistence type="inferred from homology"/>
<gene>
    <name evidence="8" type="ORF">CMV_012027</name>
</gene>
<dbReference type="InterPro" id="IPR045262">
    <property type="entry name" value="STP/PLT_plant"/>
</dbReference>
<comment type="similarity">
    <text evidence="2">Belongs to the major facilitator superfamily. Sugar transporter (TC 2.A.1.1) family.</text>
</comment>
<dbReference type="Gene3D" id="1.20.1250.20">
    <property type="entry name" value="MFS general substrate transporter like domains"/>
    <property type="match status" value="1"/>
</dbReference>
<evidence type="ECO:0000256" key="2">
    <source>
        <dbReference type="ARBA" id="ARBA00010992"/>
    </source>
</evidence>
<evidence type="ECO:0000256" key="7">
    <source>
        <dbReference type="SAM" id="Phobius"/>
    </source>
</evidence>
<feature type="transmembrane region" description="Helical" evidence="7">
    <location>
        <begin position="163"/>
        <end position="181"/>
    </location>
</feature>
<dbReference type="GO" id="GO:0016020">
    <property type="term" value="C:membrane"/>
    <property type="evidence" value="ECO:0007669"/>
    <property type="project" value="UniProtKB-SubCell"/>
</dbReference>
<dbReference type="PANTHER" id="PTHR23500">
    <property type="entry name" value="SOLUTE CARRIER FAMILY 2, FACILITATED GLUCOSE TRANSPORTER"/>
    <property type="match status" value="1"/>
</dbReference>
<comment type="caution">
    <text evidence="8">The sequence shown here is derived from an EMBL/GenBank/DDBJ whole genome shotgun (WGS) entry which is preliminary data.</text>
</comment>
<evidence type="ECO:0000256" key="3">
    <source>
        <dbReference type="ARBA" id="ARBA00022448"/>
    </source>
</evidence>
<dbReference type="OrthoDB" id="1606032at2759"/>
<dbReference type="PANTHER" id="PTHR23500:SF357">
    <property type="entry name" value="IP12678P"/>
    <property type="match status" value="1"/>
</dbReference>
<name>A0A8J4RG92_9ROSI</name>
<dbReference type="EMBL" id="JRKL02001514">
    <property type="protein sequence ID" value="KAF3963602.1"/>
    <property type="molecule type" value="Genomic_DNA"/>
</dbReference>
<evidence type="ECO:0000256" key="5">
    <source>
        <dbReference type="ARBA" id="ARBA00022989"/>
    </source>
</evidence>
<keyword evidence="9" id="KW-1185">Reference proteome</keyword>
<comment type="subcellular location">
    <subcellularLocation>
        <location evidence="1">Membrane</location>
    </subcellularLocation>
</comment>
<dbReference type="AlphaFoldDB" id="A0A8J4RG92"/>
<evidence type="ECO:0000256" key="4">
    <source>
        <dbReference type="ARBA" id="ARBA00022692"/>
    </source>
</evidence>
<evidence type="ECO:0000313" key="8">
    <source>
        <dbReference type="EMBL" id="KAF3963602.1"/>
    </source>
</evidence>
<dbReference type="InterPro" id="IPR036259">
    <property type="entry name" value="MFS_trans_sf"/>
</dbReference>